<dbReference type="EMBL" id="RDFA01000006">
    <property type="protein sequence ID" value="RXK47452.1"/>
    <property type="molecule type" value="Genomic_DNA"/>
</dbReference>
<comment type="similarity">
    <text evidence="7 8">Belongs to the PINc/VapC protein family.</text>
</comment>
<feature type="binding site" evidence="8">
    <location>
        <position position="96"/>
    </location>
    <ligand>
        <name>Mg(2+)</name>
        <dbReference type="ChEBI" id="CHEBI:18420"/>
    </ligand>
</feature>
<dbReference type="InterPro" id="IPR002716">
    <property type="entry name" value="PIN_dom"/>
</dbReference>
<feature type="domain" description="PIN" evidence="9">
    <location>
        <begin position="2"/>
        <end position="120"/>
    </location>
</feature>
<keyword evidence="11" id="KW-1185">Reference proteome</keyword>
<dbReference type="HAMAP" id="MF_00265">
    <property type="entry name" value="VapC_Nob1"/>
    <property type="match status" value="1"/>
</dbReference>
<dbReference type="Pfam" id="PF01850">
    <property type="entry name" value="PIN"/>
    <property type="match status" value="1"/>
</dbReference>
<evidence type="ECO:0000256" key="7">
    <source>
        <dbReference type="ARBA" id="ARBA00038093"/>
    </source>
</evidence>
<protein>
    <recommendedName>
        <fullName evidence="8">Ribonuclease VapC</fullName>
        <shortName evidence="8">RNase VapC</shortName>
        <ecNumber evidence="8">3.1.-.-</ecNumber>
    </recommendedName>
    <alternativeName>
        <fullName evidence="8">Putative toxin VapC</fullName>
    </alternativeName>
</protein>
<dbReference type="GO" id="GO:0016787">
    <property type="term" value="F:hydrolase activity"/>
    <property type="evidence" value="ECO:0007669"/>
    <property type="project" value="UniProtKB-KW"/>
</dbReference>
<keyword evidence="5 8" id="KW-0378">Hydrolase</keyword>
<dbReference type="GO" id="GO:0004540">
    <property type="term" value="F:RNA nuclease activity"/>
    <property type="evidence" value="ECO:0007669"/>
    <property type="project" value="InterPro"/>
</dbReference>
<proteinExistence type="inferred from homology"/>
<evidence type="ECO:0000313" key="10">
    <source>
        <dbReference type="EMBL" id="RXK47452.1"/>
    </source>
</evidence>
<dbReference type="RefSeq" id="WP_129070155.1">
    <property type="nucleotide sequence ID" value="NZ_RDFA01000006.1"/>
</dbReference>
<keyword evidence="2 8" id="KW-1277">Toxin-antitoxin system</keyword>
<dbReference type="PANTHER" id="PTHR33653">
    <property type="entry name" value="RIBONUCLEASE VAPC2"/>
    <property type="match status" value="1"/>
</dbReference>
<dbReference type="GO" id="GO:0000287">
    <property type="term" value="F:magnesium ion binding"/>
    <property type="evidence" value="ECO:0007669"/>
    <property type="project" value="UniProtKB-UniRule"/>
</dbReference>
<dbReference type="InterPro" id="IPR022907">
    <property type="entry name" value="VapC_family"/>
</dbReference>
<evidence type="ECO:0000256" key="3">
    <source>
        <dbReference type="ARBA" id="ARBA00022722"/>
    </source>
</evidence>
<reference evidence="10 11" key="1">
    <citation type="submission" date="2019-01" db="EMBL/GenBank/DDBJ databases">
        <title>Halorientalis sp. F13-25 a new haloarchaeum isolated from hypersaline water.</title>
        <authorList>
            <person name="Ana D.-V."/>
            <person name="Cristina S.-P."/>
            <person name="Antonio V."/>
        </authorList>
    </citation>
    <scope>NUCLEOTIDE SEQUENCE [LARGE SCALE GENOMIC DNA]</scope>
    <source>
        <strain evidence="10 11">F13-25</strain>
    </source>
</reference>
<dbReference type="InterPro" id="IPR050556">
    <property type="entry name" value="Type_II_TA_system_RNase"/>
</dbReference>
<dbReference type="EC" id="3.1.-.-" evidence="8"/>
<keyword evidence="4 8" id="KW-0479">Metal-binding</keyword>
<name>A0A498KXF4_9EURY</name>
<sequence>MIVLDTDVLVEYARPNSDPAVTSYLTQRTDEQWIVPSVGLYEYLSFYGSQSRRRTERKQVESRVDAVLPLDTDAALEASDIENLLSSSGTSLDPGDLLIAAIARSRNATLATRNKNDFDKQPVHQLMDVDIVR</sequence>
<dbReference type="PANTHER" id="PTHR33653:SF1">
    <property type="entry name" value="RIBONUCLEASE VAPC2"/>
    <property type="match status" value="1"/>
</dbReference>
<keyword evidence="6 8" id="KW-0460">Magnesium</keyword>
<dbReference type="Proteomes" id="UP000289691">
    <property type="component" value="Unassembled WGS sequence"/>
</dbReference>
<feature type="binding site" evidence="8">
    <location>
        <position position="5"/>
    </location>
    <ligand>
        <name>Mg(2+)</name>
        <dbReference type="ChEBI" id="CHEBI:18420"/>
    </ligand>
</feature>
<evidence type="ECO:0000256" key="1">
    <source>
        <dbReference type="ARBA" id="ARBA00001946"/>
    </source>
</evidence>
<keyword evidence="3 8" id="KW-0540">Nuclease</keyword>
<dbReference type="AlphaFoldDB" id="A0A498KXF4"/>
<dbReference type="SUPFAM" id="SSF88723">
    <property type="entry name" value="PIN domain-like"/>
    <property type="match status" value="1"/>
</dbReference>
<evidence type="ECO:0000313" key="11">
    <source>
        <dbReference type="Proteomes" id="UP000289691"/>
    </source>
</evidence>
<evidence type="ECO:0000256" key="8">
    <source>
        <dbReference type="HAMAP-Rule" id="MF_00265"/>
    </source>
</evidence>
<organism evidence="10 11">
    <name type="scientific">Halorientalis pallida</name>
    <dbReference type="NCBI Taxonomy" id="2479928"/>
    <lineage>
        <taxon>Archaea</taxon>
        <taxon>Methanobacteriati</taxon>
        <taxon>Methanobacteriota</taxon>
        <taxon>Stenosarchaea group</taxon>
        <taxon>Halobacteria</taxon>
        <taxon>Halobacteriales</taxon>
        <taxon>Haloarculaceae</taxon>
        <taxon>Halorientalis</taxon>
    </lineage>
</organism>
<dbReference type="OrthoDB" id="147588at2157"/>
<evidence type="ECO:0000259" key="9">
    <source>
        <dbReference type="Pfam" id="PF01850"/>
    </source>
</evidence>
<dbReference type="InterPro" id="IPR029060">
    <property type="entry name" value="PIN-like_dom_sf"/>
</dbReference>
<evidence type="ECO:0000256" key="6">
    <source>
        <dbReference type="ARBA" id="ARBA00022842"/>
    </source>
</evidence>
<evidence type="ECO:0000256" key="5">
    <source>
        <dbReference type="ARBA" id="ARBA00022801"/>
    </source>
</evidence>
<comment type="cofactor">
    <cofactor evidence="1 8">
        <name>Mg(2+)</name>
        <dbReference type="ChEBI" id="CHEBI:18420"/>
    </cofactor>
</comment>
<dbReference type="CDD" id="cd09881">
    <property type="entry name" value="PIN_VapC4-5_FitB-like"/>
    <property type="match status" value="1"/>
</dbReference>
<comment type="function">
    <text evidence="8">Toxic component of a toxin-antitoxin (TA) system. An RNase.</text>
</comment>
<keyword evidence="8" id="KW-0800">Toxin</keyword>
<evidence type="ECO:0000256" key="2">
    <source>
        <dbReference type="ARBA" id="ARBA00022649"/>
    </source>
</evidence>
<accession>A0A498KXF4</accession>
<dbReference type="Gene3D" id="3.40.50.1010">
    <property type="entry name" value="5'-nuclease"/>
    <property type="match status" value="1"/>
</dbReference>
<comment type="caution">
    <text evidence="10">The sequence shown here is derived from an EMBL/GenBank/DDBJ whole genome shotgun (WGS) entry which is preliminary data.</text>
</comment>
<gene>
    <name evidence="8" type="primary">vapC</name>
    <name evidence="10" type="ORF">EAF64_16895</name>
</gene>
<dbReference type="GO" id="GO:0090729">
    <property type="term" value="F:toxin activity"/>
    <property type="evidence" value="ECO:0007669"/>
    <property type="project" value="UniProtKB-KW"/>
</dbReference>
<evidence type="ECO:0000256" key="4">
    <source>
        <dbReference type="ARBA" id="ARBA00022723"/>
    </source>
</evidence>